<dbReference type="Pfam" id="PF00520">
    <property type="entry name" value="Ion_trans"/>
    <property type="match status" value="1"/>
</dbReference>
<evidence type="ECO:0000313" key="7">
    <source>
        <dbReference type="EMBL" id="CAD9409992.1"/>
    </source>
</evidence>
<dbReference type="GO" id="GO:0086010">
    <property type="term" value="P:membrane depolarization during action potential"/>
    <property type="evidence" value="ECO:0007669"/>
    <property type="project" value="TreeGrafter"/>
</dbReference>
<feature type="domain" description="Ion transport" evidence="6">
    <location>
        <begin position="56"/>
        <end position="356"/>
    </location>
</feature>
<dbReference type="Gene3D" id="1.20.120.350">
    <property type="entry name" value="Voltage-gated potassium channels. Chain C"/>
    <property type="match status" value="1"/>
</dbReference>
<dbReference type="GO" id="GO:0001518">
    <property type="term" value="C:voltage-gated sodium channel complex"/>
    <property type="evidence" value="ECO:0007669"/>
    <property type="project" value="TreeGrafter"/>
</dbReference>
<dbReference type="InterPro" id="IPR027359">
    <property type="entry name" value="Volt_channel_dom_sf"/>
</dbReference>
<protein>
    <recommendedName>
        <fullName evidence="6">Ion transport domain-containing protein</fullName>
    </recommendedName>
</protein>
<evidence type="ECO:0000259" key="6">
    <source>
        <dbReference type="Pfam" id="PF00520"/>
    </source>
</evidence>
<evidence type="ECO:0000256" key="1">
    <source>
        <dbReference type="ARBA" id="ARBA00004141"/>
    </source>
</evidence>
<gene>
    <name evidence="7" type="ORF">FPAR1323_LOCUS7164</name>
</gene>
<evidence type="ECO:0000256" key="2">
    <source>
        <dbReference type="ARBA" id="ARBA00022692"/>
    </source>
</evidence>
<dbReference type="PANTHER" id="PTHR10037:SF62">
    <property type="entry name" value="SODIUM CHANNEL PROTEIN 60E"/>
    <property type="match status" value="1"/>
</dbReference>
<proteinExistence type="predicted"/>
<dbReference type="InterPro" id="IPR005821">
    <property type="entry name" value="Ion_trans_dom"/>
</dbReference>
<reference evidence="7" key="1">
    <citation type="submission" date="2021-01" db="EMBL/GenBank/DDBJ databases">
        <authorList>
            <person name="Corre E."/>
            <person name="Pelletier E."/>
            <person name="Niang G."/>
            <person name="Scheremetjew M."/>
            <person name="Finn R."/>
            <person name="Kale V."/>
            <person name="Holt S."/>
            <person name="Cochrane G."/>
            <person name="Meng A."/>
            <person name="Brown T."/>
            <person name="Cohen L."/>
        </authorList>
    </citation>
    <scope>NUCLEOTIDE SEQUENCE</scope>
    <source>
        <strain evidence="7">RCC1693</strain>
    </source>
</reference>
<feature type="transmembrane region" description="Helical" evidence="5">
    <location>
        <begin position="142"/>
        <end position="166"/>
    </location>
</feature>
<dbReference type="GO" id="GO:0005248">
    <property type="term" value="F:voltage-gated sodium channel activity"/>
    <property type="evidence" value="ECO:0007669"/>
    <property type="project" value="TreeGrafter"/>
</dbReference>
<evidence type="ECO:0000256" key="3">
    <source>
        <dbReference type="ARBA" id="ARBA00022989"/>
    </source>
</evidence>
<dbReference type="InterPro" id="IPR043203">
    <property type="entry name" value="VGCC_Ca_Na"/>
</dbReference>
<feature type="transmembrane region" description="Helical" evidence="5">
    <location>
        <begin position="328"/>
        <end position="350"/>
    </location>
</feature>
<keyword evidence="3 5" id="KW-1133">Transmembrane helix</keyword>
<feature type="transmembrane region" description="Helical" evidence="5">
    <location>
        <begin position="60"/>
        <end position="79"/>
    </location>
</feature>
<name>A0A7S2BYL9_9STRA</name>
<dbReference type="PANTHER" id="PTHR10037">
    <property type="entry name" value="VOLTAGE-GATED CATION CHANNEL CALCIUM AND SODIUM"/>
    <property type="match status" value="1"/>
</dbReference>
<evidence type="ECO:0000256" key="5">
    <source>
        <dbReference type="SAM" id="Phobius"/>
    </source>
</evidence>
<accession>A0A7S2BYL9</accession>
<keyword evidence="4 5" id="KW-0472">Membrane</keyword>
<feature type="transmembrane region" description="Helical" evidence="5">
    <location>
        <begin position="187"/>
        <end position="215"/>
    </location>
</feature>
<dbReference type="GO" id="GO:0008332">
    <property type="term" value="F:low voltage-gated calcium channel activity"/>
    <property type="evidence" value="ECO:0007669"/>
    <property type="project" value="TreeGrafter"/>
</dbReference>
<sequence>MAAAVRVAAISASQHKHEHKAPKKEKTTVAPRFNDDVEFVGWRKYQPAMDKIYTYPTVEYFVAFLIVANFFISITEKWIDPLAGHMNPDRRKYADTWNAIGLLFNILFLIEILANMYAYWLWDFWLVKGAGNKWSLNGWNCFDFIVVLIGWLLQVNVALPGPLKLLRLMRAFRVFRLFKRVKSLNKIIVSLGRAVPGMVNAMMIMLIVMSIYAMLGVEFFSHSFTPRVYEELSSVSGGVGYTDEEWILGDGTAPEYVRDPEKYECPDQLLDNETSVCYVTARGNGYGEEYFGNFGRSLYTLFQVLTGDSWSEAIARPMFEAEPIVTTLYFVSYVVFIAIILVNVVVAVLLEKMVDDGSEEEDDEEHYHHKSHDWVHPDAKATIGELWDLKQDIRAKHMIMQAQLDALTANIEALCAKQGVTPVSSAGLVKAPNELTKHDDEGYFDEKGNRVLEDKYDAESGASWKVEKVRSWVYTKEEVIHRLAEEQTKAGGGSKVAPIDADIQVVNIEES</sequence>
<dbReference type="GO" id="GO:0070509">
    <property type="term" value="P:calcium ion import"/>
    <property type="evidence" value="ECO:0007669"/>
    <property type="project" value="TreeGrafter"/>
</dbReference>
<feature type="transmembrane region" description="Helical" evidence="5">
    <location>
        <begin position="100"/>
        <end position="122"/>
    </location>
</feature>
<dbReference type="SUPFAM" id="SSF81324">
    <property type="entry name" value="Voltage-gated potassium channels"/>
    <property type="match status" value="1"/>
</dbReference>
<comment type="subcellular location">
    <subcellularLocation>
        <location evidence="1">Membrane</location>
        <topology evidence="1">Multi-pass membrane protein</topology>
    </subcellularLocation>
</comment>
<dbReference type="EMBL" id="HBGT01013368">
    <property type="protein sequence ID" value="CAD9409992.1"/>
    <property type="molecule type" value="Transcribed_RNA"/>
</dbReference>
<evidence type="ECO:0000256" key="4">
    <source>
        <dbReference type="ARBA" id="ARBA00023136"/>
    </source>
</evidence>
<keyword evidence="2 5" id="KW-0812">Transmembrane</keyword>
<organism evidence="7">
    <name type="scientific">Florenciella parvula</name>
    <dbReference type="NCBI Taxonomy" id="236787"/>
    <lineage>
        <taxon>Eukaryota</taxon>
        <taxon>Sar</taxon>
        <taxon>Stramenopiles</taxon>
        <taxon>Ochrophyta</taxon>
        <taxon>Dictyochophyceae</taxon>
        <taxon>Florenciellales</taxon>
        <taxon>Florenciella</taxon>
    </lineage>
</organism>
<dbReference type="AlphaFoldDB" id="A0A7S2BYL9"/>
<dbReference type="Gene3D" id="1.10.287.70">
    <property type="match status" value="1"/>
</dbReference>